<dbReference type="Proteomes" id="UP001479436">
    <property type="component" value="Unassembled WGS sequence"/>
</dbReference>
<sequence>MSSRPSNLPVQQPMVPISGLEDMATVDTKLFFEISSFSPPCNPVDSDSDTNSLPSTPPSFSRINFNSSDQSSYTKDVTSHDHRVTFQSNSLGMSIPECPDDNQVKLEINAESEATSSLKRVGSKVGRKRKSDVVDKEARAKERVIRNRAAAQESRDRKRRYITDLEDTNTQLHLENEKIGKK</sequence>
<comment type="subcellular location">
    <subcellularLocation>
        <location evidence="1">Nucleus</location>
    </subcellularLocation>
</comment>
<evidence type="ECO:0000256" key="2">
    <source>
        <dbReference type="ARBA" id="ARBA00007163"/>
    </source>
</evidence>
<comment type="similarity">
    <text evidence="2">Belongs to the bZIP family.</text>
</comment>
<reference evidence="10 11" key="1">
    <citation type="submission" date="2023-04" db="EMBL/GenBank/DDBJ databases">
        <title>Genome of Basidiobolus ranarum AG-B5.</title>
        <authorList>
            <person name="Stajich J.E."/>
            <person name="Carter-House D."/>
            <person name="Gryganskyi A."/>
        </authorList>
    </citation>
    <scope>NUCLEOTIDE SEQUENCE [LARGE SCALE GENOMIC DNA]</scope>
    <source>
        <strain evidence="10 11">AG-B5</strain>
    </source>
</reference>
<dbReference type="PROSITE" id="PS50217">
    <property type="entry name" value="BZIP"/>
    <property type="match status" value="1"/>
</dbReference>
<protein>
    <recommendedName>
        <fullName evidence="9">BZIP domain-containing protein</fullName>
    </recommendedName>
</protein>
<keyword evidence="4" id="KW-0238">DNA-binding</keyword>
<dbReference type="EMBL" id="JASJQH010000685">
    <property type="protein sequence ID" value="KAK9763265.1"/>
    <property type="molecule type" value="Genomic_DNA"/>
</dbReference>
<dbReference type="Pfam" id="PF00170">
    <property type="entry name" value="bZIP_1"/>
    <property type="match status" value="1"/>
</dbReference>
<evidence type="ECO:0000256" key="5">
    <source>
        <dbReference type="ARBA" id="ARBA00023163"/>
    </source>
</evidence>
<evidence type="ECO:0000256" key="7">
    <source>
        <dbReference type="ARBA" id="ARBA00023242"/>
    </source>
</evidence>
<name>A0ABR2WP09_9FUNG</name>
<keyword evidence="5" id="KW-0804">Transcription</keyword>
<dbReference type="SUPFAM" id="SSF57959">
    <property type="entry name" value="Leucine zipper domain"/>
    <property type="match status" value="1"/>
</dbReference>
<dbReference type="InterPro" id="IPR004827">
    <property type="entry name" value="bZIP"/>
</dbReference>
<feature type="compositionally biased region" description="Polar residues" evidence="8">
    <location>
        <begin position="49"/>
        <end position="76"/>
    </location>
</feature>
<evidence type="ECO:0000256" key="3">
    <source>
        <dbReference type="ARBA" id="ARBA00023015"/>
    </source>
</evidence>
<evidence type="ECO:0000256" key="4">
    <source>
        <dbReference type="ARBA" id="ARBA00023125"/>
    </source>
</evidence>
<feature type="region of interest" description="Disordered" evidence="8">
    <location>
        <begin position="41"/>
        <end position="79"/>
    </location>
</feature>
<keyword evidence="7" id="KW-0539">Nucleus</keyword>
<dbReference type="PROSITE" id="PS00036">
    <property type="entry name" value="BZIP_BASIC"/>
    <property type="match status" value="1"/>
</dbReference>
<keyword evidence="11" id="KW-1185">Reference proteome</keyword>
<feature type="domain" description="BZIP" evidence="9">
    <location>
        <begin position="137"/>
        <end position="182"/>
    </location>
</feature>
<dbReference type="Gene3D" id="1.20.5.170">
    <property type="match status" value="1"/>
</dbReference>
<gene>
    <name evidence="10" type="ORF">K7432_010210</name>
</gene>
<keyword evidence="3" id="KW-0805">Transcription regulation</keyword>
<accession>A0ABR2WP09</accession>
<dbReference type="InterPro" id="IPR046347">
    <property type="entry name" value="bZIP_sf"/>
</dbReference>
<keyword evidence="6" id="KW-0834">Unfolded protein response</keyword>
<evidence type="ECO:0000313" key="11">
    <source>
        <dbReference type="Proteomes" id="UP001479436"/>
    </source>
</evidence>
<evidence type="ECO:0000256" key="1">
    <source>
        <dbReference type="ARBA" id="ARBA00004123"/>
    </source>
</evidence>
<proteinExistence type="inferred from homology"/>
<dbReference type="PANTHER" id="PTHR46714:SF6">
    <property type="entry name" value="TRANSCRIPTIONAL ACTIVATOR HAC1"/>
    <property type="match status" value="1"/>
</dbReference>
<feature type="non-terminal residue" evidence="10">
    <location>
        <position position="182"/>
    </location>
</feature>
<evidence type="ECO:0000313" key="10">
    <source>
        <dbReference type="EMBL" id="KAK9763265.1"/>
    </source>
</evidence>
<dbReference type="PANTHER" id="PTHR46714">
    <property type="entry name" value="TRANSCRIPTIONAL ACTIVATOR HAC1"/>
    <property type="match status" value="1"/>
</dbReference>
<dbReference type="CDD" id="cd14686">
    <property type="entry name" value="bZIP"/>
    <property type="match status" value="1"/>
</dbReference>
<comment type="caution">
    <text evidence="10">The sequence shown here is derived from an EMBL/GenBank/DDBJ whole genome shotgun (WGS) entry which is preliminary data.</text>
</comment>
<evidence type="ECO:0000259" key="9">
    <source>
        <dbReference type="PROSITE" id="PS50217"/>
    </source>
</evidence>
<evidence type="ECO:0000256" key="8">
    <source>
        <dbReference type="SAM" id="MobiDB-lite"/>
    </source>
</evidence>
<feature type="region of interest" description="Disordered" evidence="8">
    <location>
        <begin position="146"/>
        <end position="168"/>
    </location>
</feature>
<dbReference type="InterPro" id="IPR044280">
    <property type="entry name" value="Hac1/HY5"/>
</dbReference>
<organism evidence="10 11">
    <name type="scientific">Basidiobolus ranarum</name>
    <dbReference type="NCBI Taxonomy" id="34480"/>
    <lineage>
        <taxon>Eukaryota</taxon>
        <taxon>Fungi</taxon>
        <taxon>Fungi incertae sedis</taxon>
        <taxon>Zoopagomycota</taxon>
        <taxon>Entomophthoromycotina</taxon>
        <taxon>Basidiobolomycetes</taxon>
        <taxon>Basidiobolales</taxon>
        <taxon>Basidiobolaceae</taxon>
        <taxon>Basidiobolus</taxon>
    </lineage>
</organism>
<evidence type="ECO:0000256" key="6">
    <source>
        <dbReference type="ARBA" id="ARBA00023230"/>
    </source>
</evidence>